<dbReference type="Proteomes" id="UP000799423">
    <property type="component" value="Unassembled WGS sequence"/>
</dbReference>
<sequence length="83" mass="9447">MLTRPQSIILTWSLITVFPCISNDCSKCMTEQHRYVAHQTASLTLHILPNHPPQFQNINDMSANPHIGLSYFARKILFSPPVN</sequence>
<proteinExistence type="predicted"/>
<reference evidence="2" key="1">
    <citation type="submission" date="2020-01" db="EMBL/GenBank/DDBJ databases">
        <authorList>
            <consortium name="DOE Joint Genome Institute"/>
            <person name="Haridas S."/>
            <person name="Albert R."/>
            <person name="Binder M."/>
            <person name="Bloem J."/>
            <person name="Labutti K."/>
            <person name="Salamov A."/>
            <person name="Andreopoulos B."/>
            <person name="Baker S.E."/>
            <person name="Barry K."/>
            <person name="Bills G."/>
            <person name="Bluhm B.H."/>
            <person name="Cannon C."/>
            <person name="Castanera R."/>
            <person name="Culley D.E."/>
            <person name="Daum C."/>
            <person name="Ezra D."/>
            <person name="Gonzalez J.B."/>
            <person name="Henrissat B."/>
            <person name="Kuo A."/>
            <person name="Liang C."/>
            <person name="Lipzen A."/>
            <person name="Lutzoni F."/>
            <person name="Magnuson J."/>
            <person name="Mondo S."/>
            <person name="Nolan M."/>
            <person name="Ohm R."/>
            <person name="Pangilinan J."/>
            <person name="Park H.-J."/>
            <person name="Ramirez L."/>
            <person name="Alfaro M."/>
            <person name="Sun H."/>
            <person name="Tritt A."/>
            <person name="Yoshinaga Y."/>
            <person name="Zwiers L.-H."/>
            <person name="Turgeon B.G."/>
            <person name="Goodwin S.B."/>
            <person name="Spatafora J.W."/>
            <person name="Crous P.W."/>
            <person name="Grigoriev I.V."/>
        </authorList>
    </citation>
    <scope>NUCLEOTIDE SEQUENCE</scope>
    <source>
        <strain evidence="2">IPT5</strain>
    </source>
</reference>
<protein>
    <recommendedName>
        <fullName evidence="4">C2H2-type domain-containing protein</fullName>
    </recommendedName>
</protein>
<name>A0A6A7BFV1_9PLEO</name>
<dbReference type="EMBL" id="MU006293">
    <property type="protein sequence ID" value="KAF2854233.1"/>
    <property type="molecule type" value="Genomic_DNA"/>
</dbReference>
<evidence type="ECO:0000313" key="2">
    <source>
        <dbReference type="EMBL" id="KAF2854233.1"/>
    </source>
</evidence>
<evidence type="ECO:0000256" key="1">
    <source>
        <dbReference type="SAM" id="SignalP"/>
    </source>
</evidence>
<feature type="chain" id="PRO_5025498571" description="C2H2-type domain-containing protein" evidence="1">
    <location>
        <begin position="23"/>
        <end position="83"/>
    </location>
</feature>
<keyword evidence="1" id="KW-0732">Signal</keyword>
<feature type="signal peptide" evidence="1">
    <location>
        <begin position="1"/>
        <end position="22"/>
    </location>
</feature>
<keyword evidence="3" id="KW-1185">Reference proteome</keyword>
<organism evidence="2 3">
    <name type="scientific">Plenodomus tracheiphilus IPT5</name>
    <dbReference type="NCBI Taxonomy" id="1408161"/>
    <lineage>
        <taxon>Eukaryota</taxon>
        <taxon>Fungi</taxon>
        <taxon>Dikarya</taxon>
        <taxon>Ascomycota</taxon>
        <taxon>Pezizomycotina</taxon>
        <taxon>Dothideomycetes</taxon>
        <taxon>Pleosporomycetidae</taxon>
        <taxon>Pleosporales</taxon>
        <taxon>Pleosporineae</taxon>
        <taxon>Leptosphaeriaceae</taxon>
        <taxon>Plenodomus</taxon>
    </lineage>
</organism>
<evidence type="ECO:0008006" key="4">
    <source>
        <dbReference type="Google" id="ProtNLM"/>
    </source>
</evidence>
<dbReference type="AlphaFoldDB" id="A0A6A7BFV1"/>
<evidence type="ECO:0000313" key="3">
    <source>
        <dbReference type="Proteomes" id="UP000799423"/>
    </source>
</evidence>
<accession>A0A6A7BFV1</accession>
<gene>
    <name evidence="2" type="ORF">T440DRAFT_270960</name>
</gene>